<accession>A0ABW6Y337</accession>
<name>A0ABW6Y337_9ACTN</name>
<protein>
    <submittedName>
        <fullName evidence="2">DUF5954 family protein</fullName>
    </submittedName>
</protein>
<gene>
    <name evidence="2" type="ORF">ACFY8C_38520</name>
</gene>
<sequence>MREEAPGPDEWPVAVRVPVEPVEAAMEADARDAAVRNSALVIRGPLFGVATQGENDGRRWRVVVEVAHGCPQQARDALNSLLWFRAKDEAKSPRERRALLAAVARLETEYVDELTVLETRYRVVRAEEYAAIDAHGAIETPRPTDLEPLIPDWSPGAGARSPRVDAGLVLDPDAPLTPLQAAERLSLRSLAYSGTRFPEPVRHDSARALESHPDVVLMPAAFLIVERSGNEPWTPGSGLQASAHDARRTLAFALTWMEPRTRGLIPYDAETDVDAHTVVAENTSPAVGELAVFADAADRLRAGRLNEVEVHGTVSRIGRARRLLRWGPDGPEGPRPSDINTHAPDVLHPRLDEHGTVHFEEPAEGEAAS</sequence>
<comment type="caution">
    <text evidence="2">The sequence shown here is derived from an EMBL/GenBank/DDBJ whole genome shotgun (WGS) entry which is preliminary data.</text>
</comment>
<evidence type="ECO:0000313" key="2">
    <source>
        <dbReference type="EMBL" id="MFF5924180.1"/>
    </source>
</evidence>
<dbReference type="InterPro" id="IPR045998">
    <property type="entry name" value="DUF5954"/>
</dbReference>
<feature type="region of interest" description="Disordered" evidence="1">
    <location>
        <begin position="325"/>
        <end position="345"/>
    </location>
</feature>
<evidence type="ECO:0000313" key="3">
    <source>
        <dbReference type="Proteomes" id="UP001602370"/>
    </source>
</evidence>
<dbReference type="Proteomes" id="UP001602370">
    <property type="component" value="Unassembled WGS sequence"/>
</dbReference>
<keyword evidence="3" id="KW-1185">Reference proteome</keyword>
<proteinExistence type="predicted"/>
<organism evidence="2 3">
    <name type="scientific">Streptomyces flavochromogenes</name>
    <dbReference type="NCBI Taxonomy" id="68199"/>
    <lineage>
        <taxon>Bacteria</taxon>
        <taxon>Bacillati</taxon>
        <taxon>Actinomycetota</taxon>
        <taxon>Actinomycetes</taxon>
        <taxon>Kitasatosporales</taxon>
        <taxon>Streptomycetaceae</taxon>
        <taxon>Streptomyces</taxon>
    </lineage>
</organism>
<evidence type="ECO:0000256" key="1">
    <source>
        <dbReference type="SAM" id="MobiDB-lite"/>
    </source>
</evidence>
<reference evidence="2 3" key="1">
    <citation type="submission" date="2024-10" db="EMBL/GenBank/DDBJ databases">
        <title>The Natural Products Discovery Center: Release of the First 8490 Sequenced Strains for Exploring Actinobacteria Biosynthetic Diversity.</title>
        <authorList>
            <person name="Kalkreuter E."/>
            <person name="Kautsar S.A."/>
            <person name="Yang D."/>
            <person name="Bader C.D."/>
            <person name="Teijaro C.N."/>
            <person name="Fluegel L."/>
            <person name="Davis C.M."/>
            <person name="Simpson J.R."/>
            <person name="Lauterbach L."/>
            <person name="Steele A.D."/>
            <person name="Gui C."/>
            <person name="Meng S."/>
            <person name="Li G."/>
            <person name="Viehrig K."/>
            <person name="Ye F."/>
            <person name="Su P."/>
            <person name="Kiefer A.F."/>
            <person name="Nichols A."/>
            <person name="Cepeda A.J."/>
            <person name="Yan W."/>
            <person name="Fan B."/>
            <person name="Jiang Y."/>
            <person name="Adhikari A."/>
            <person name="Zheng C.-J."/>
            <person name="Schuster L."/>
            <person name="Cowan T.M."/>
            <person name="Smanski M.J."/>
            <person name="Chevrette M.G."/>
            <person name="De Carvalho L.P.S."/>
            <person name="Shen B."/>
        </authorList>
    </citation>
    <scope>NUCLEOTIDE SEQUENCE [LARGE SCALE GENOMIC DNA]</scope>
    <source>
        <strain evidence="2 3">NPDC012605</strain>
    </source>
</reference>
<dbReference type="RefSeq" id="WP_388312024.1">
    <property type="nucleotide sequence ID" value="NZ_JBIBDZ010000019.1"/>
</dbReference>
<dbReference type="Pfam" id="PF19379">
    <property type="entry name" value="DUF5954"/>
    <property type="match status" value="1"/>
</dbReference>
<dbReference type="EMBL" id="JBIBDZ010000019">
    <property type="protein sequence ID" value="MFF5924180.1"/>
    <property type="molecule type" value="Genomic_DNA"/>
</dbReference>